<dbReference type="Proteomes" id="UP000019376">
    <property type="component" value="Unassembled WGS sequence"/>
</dbReference>
<feature type="transmembrane region" description="Helical" evidence="6">
    <location>
        <begin position="176"/>
        <end position="196"/>
    </location>
</feature>
<dbReference type="InterPro" id="IPR039357">
    <property type="entry name" value="SRD5A/TECR"/>
</dbReference>
<dbReference type="PhylomeDB" id="S7ZDI0"/>
<sequence>MGSVLSTTWENLPSITDFHPPTPAAYTTVLTVFQYFPVFTLLEWILSWYPAGKTSLKTSPFNVPGRIAWFAMEILGPVNLLWNLSRSTPSLVELPITNQLIVALYCIHYANRAVISPFFSAPSMSPIHAFVMGSAMLFNWMNSSCLSGWLSGYEIPIAGYRTNGADALSSSGPSPFSGRLMLFTVVGVILFFYGMAQNIRSETTLFRLRREEAERRASKRSEDGSPEKNEGNKYHKVYVIPPAKGSFRYILYPHFVFEWLEWTGFALAGLAVFPLTLSSTTTTMRASIAPALRPAPWILPAAWAADRLGLPLPLPAVLFVINAVSNMVPHARWGRKWYVEKFGAKAVAGRGAVVPCCEVM</sequence>
<dbReference type="EMBL" id="KB644411">
    <property type="protein sequence ID" value="EPS28715.1"/>
    <property type="molecule type" value="Genomic_DNA"/>
</dbReference>
<organism evidence="8 9">
    <name type="scientific">Penicillium oxalicum (strain 114-2 / CGMCC 5302)</name>
    <name type="common">Penicillium decumbens</name>
    <dbReference type="NCBI Taxonomy" id="933388"/>
    <lineage>
        <taxon>Eukaryota</taxon>
        <taxon>Fungi</taxon>
        <taxon>Dikarya</taxon>
        <taxon>Ascomycota</taxon>
        <taxon>Pezizomycotina</taxon>
        <taxon>Eurotiomycetes</taxon>
        <taxon>Eurotiomycetidae</taxon>
        <taxon>Eurotiales</taxon>
        <taxon>Aspergillaceae</taxon>
        <taxon>Penicillium</taxon>
    </lineage>
</organism>
<evidence type="ECO:0000256" key="2">
    <source>
        <dbReference type="ARBA" id="ARBA00007742"/>
    </source>
</evidence>
<name>S7ZDI0_PENO1</name>
<evidence type="ECO:0000313" key="9">
    <source>
        <dbReference type="Proteomes" id="UP000019376"/>
    </source>
</evidence>
<evidence type="ECO:0000256" key="1">
    <source>
        <dbReference type="ARBA" id="ARBA00004141"/>
    </source>
</evidence>
<keyword evidence="9" id="KW-1185">Reference proteome</keyword>
<feature type="transmembrane region" description="Helical" evidence="6">
    <location>
        <begin position="127"/>
        <end position="150"/>
    </location>
</feature>
<feature type="transmembrane region" description="Helical" evidence="6">
    <location>
        <begin position="24"/>
        <end position="46"/>
    </location>
</feature>
<keyword evidence="4 6" id="KW-1133">Transmembrane helix</keyword>
<evidence type="ECO:0000259" key="7">
    <source>
        <dbReference type="Pfam" id="PF02544"/>
    </source>
</evidence>
<dbReference type="GO" id="GO:0006629">
    <property type="term" value="P:lipid metabolic process"/>
    <property type="evidence" value="ECO:0007669"/>
    <property type="project" value="InterPro"/>
</dbReference>
<dbReference type="PANTHER" id="PTHR10556">
    <property type="entry name" value="3-OXO-5-ALPHA-STEROID 4-DEHYDROGENASE"/>
    <property type="match status" value="1"/>
</dbReference>
<dbReference type="Pfam" id="PF02544">
    <property type="entry name" value="Steroid_dh"/>
    <property type="match status" value="1"/>
</dbReference>
<gene>
    <name evidence="8" type="ORF">PDE_03661</name>
</gene>
<dbReference type="PANTHER" id="PTHR10556:SF43">
    <property type="entry name" value="STEROID 5-ALPHA-REDUCTASE DET2"/>
    <property type="match status" value="1"/>
</dbReference>
<protein>
    <recommendedName>
        <fullName evidence="7">3-oxo-5-alpha-steroid 4-dehydrogenase C-terminal domain-containing protein</fullName>
    </recommendedName>
</protein>
<accession>S7ZDI0</accession>
<dbReference type="GO" id="GO:0016627">
    <property type="term" value="F:oxidoreductase activity, acting on the CH-CH group of donors"/>
    <property type="evidence" value="ECO:0007669"/>
    <property type="project" value="InterPro"/>
</dbReference>
<reference evidence="8 9" key="1">
    <citation type="journal article" date="2013" name="PLoS ONE">
        <title>Genomic and secretomic analyses reveal unique features of the lignocellulolytic enzyme system of Penicillium decumbens.</title>
        <authorList>
            <person name="Liu G."/>
            <person name="Zhang L."/>
            <person name="Wei X."/>
            <person name="Zou G."/>
            <person name="Qin Y."/>
            <person name="Ma L."/>
            <person name="Li J."/>
            <person name="Zheng H."/>
            <person name="Wang S."/>
            <person name="Wang C."/>
            <person name="Xun L."/>
            <person name="Zhao G.-P."/>
            <person name="Zhou Z."/>
            <person name="Qu Y."/>
        </authorList>
    </citation>
    <scope>NUCLEOTIDE SEQUENCE [LARGE SCALE GENOMIC DNA]</scope>
    <source>
        <strain evidence="9">114-2 / CGMCC 5302</strain>
    </source>
</reference>
<keyword evidence="5 6" id="KW-0472">Membrane</keyword>
<dbReference type="eggNOG" id="KOG1638">
    <property type="taxonomic scope" value="Eukaryota"/>
</dbReference>
<dbReference type="InterPro" id="IPR001104">
    <property type="entry name" value="3-oxo-5_a-steroid_4-DH_C"/>
</dbReference>
<dbReference type="OrthoDB" id="5788137at2759"/>
<dbReference type="STRING" id="933388.S7ZDI0"/>
<evidence type="ECO:0000256" key="6">
    <source>
        <dbReference type="SAM" id="Phobius"/>
    </source>
</evidence>
<comment type="similarity">
    <text evidence="2">Belongs to the steroid 5-alpha reductase family.</text>
</comment>
<dbReference type="PROSITE" id="PS50244">
    <property type="entry name" value="S5A_REDUCTASE"/>
    <property type="match status" value="1"/>
</dbReference>
<evidence type="ECO:0000256" key="4">
    <source>
        <dbReference type="ARBA" id="ARBA00022989"/>
    </source>
</evidence>
<comment type="subcellular location">
    <subcellularLocation>
        <location evidence="1">Membrane</location>
        <topology evidence="1">Multi-pass membrane protein</topology>
    </subcellularLocation>
</comment>
<dbReference type="GO" id="GO:0016020">
    <property type="term" value="C:membrane"/>
    <property type="evidence" value="ECO:0007669"/>
    <property type="project" value="UniProtKB-SubCell"/>
</dbReference>
<evidence type="ECO:0000313" key="8">
    <source>
        <dbReference type="EMBL" id="EPS28715.1"/>
    </source>
</evidence>
<dbReference type="AlphaFoldDB" id="S7ZDI0"/>
<feature type="domain" description="3-oxo-5-alpha-steroid 4-dehydrogenase C-terminal" evidence="7">
    <location>
        <begin position="233"/>
        <end position="270"/>
    </location>
</feature>
<evidence type="ECO:0000256" key="5">
    <source>
        <dbReference type="ARBA" id="ARBA00023136"/>
    </source>
</evidence>
<evidence type="ECO:0000256" key="3">
    <source>
        <dbReference type="ARBA" id="ARBA00022692"/>
    </source>
</evidence>
<proteinExistence type="inferred from homology"/>
<dbReference type="HOGENOM" id="CLU_065395_0_0_1"/>
<keyword evidence="3 6" id="KW-0812">Transmembrane</keyword>